<accession>A0AAC9K8E3</accession>
<gene>
    <name evidence="2" type="ORF">GbCGDNIH9_2294</name>
</gene>
<dbReference type="InterPro" id="IPR018391">
    <property type="entry name" value="PQQ_b-propeller_rpt"/>
</dbReference>
<dbReference type="Pfam" id="PF13360">
    <property type="entry name" value="PQQ_2"/>
    <property type="match status" value="1"/>
</dbReference>
<evidence type="ECO:0000313" key="3">
    <source>
        <dbReference type="Proteomes" id="UP000182373"/>
    </source>
</evidence>
<dbReference type="SUPFAM" id="SSF50998">
    <property type="entry name" value="Quinoprotein alcohol dehydrogenase-like"/>
    <property type="match status" value="1"/>
</dbReference>
<dbReference type="Proteomes" id="UP000182373">
    <property type="component" value="Chromosome"/>
</dbReference>
<dbReference type="EMBL" id="CP018191">
    <property type="protein sequence ID" value="APH55621.1"/>
    <property type="molecule type" value="Genomic_DNA"/>
</dbReference>
<dbReference type="Gene3D" id="2.130.10.10">
    <property type="entry name" value="YVTN repeat-like/Quinoprotein amine dehydrogenase"/>
    <property type="match status" value="1"/>
</dbReference>
<dbReference type="PANTHER" id="PTHR34512">
    <property type="entry name" value="CELL SURFACE PROTEIN"/>
    <property type="match status" value="1"/>
</dbReference>
<organism evidence="2 3">
    <name type="scientific">Granulibacter bethesdensis</name>
    <dbReference type="NCBI Taxonomy" id="364410"/>
    <lineage>
        <taxon>Bacteria</taxon>
        <taxon>Pseudomonadati</taxon>
        <taxon>Pseudomonadota</taxon>
        <taxon>Alphaproteobacteria</taxon>
        <taxon>Acetobacterales</taxon>
        <taxon>Acetobacteraceae</taxon>
        <taxon>Granulibacter</taxon>
    </lineage>
</organism>
<reference evidence="3" key="1">
    <citation type="submission" date="2016-11" db="EMBL/GenBank/DDBJ databases">
        <title>Comparative genomic and phenotypic analysis of Granulibacter bethesdensis clinical isolates from patients with chronic granulomatous disease.</title>
        <authorList>
            <person name="Zarember K.A."/>
            <person name="Porcella S.F."/>
            <person name="Chu J."/>
            <person name="Ding L."/>
            <person name="Dahlstrom E."/>
            <person name="Barbian K."/>
            <person name="Martens C."/>
            <person name="Sykora L."/>
            <person name="Kramer S."/>
            <person name="Pettinato A.M."/>
            <person name="Hong H."/>
            <person name="Wald G."/>
            <person name="Berg L.J."/>
            <person name="Rogge L.S."/>
            <person name="Greenberg D.E."/>
            <person name="Falcone E.L."/>
            <person name="Neves J.F."/>
            <person name="Simoes M.J."/>
            <person name="Casal M."/>
            <person name="Rodriguez-Lopez F.C."/>
            <person name="Zelazny A."/>
            <person name="Gallin J.I."/>
            <person name="Holland S.M."/>
        </authorList>
    </citation>
    <scope>NUCLEOTIDE SEQUENCE [LARGE SCALE GENOMIC DNA]</scope>
    <source>
        <strain evidence="3">NIH9.1</strain>
    </source>
</reference>
<dbReference type="InterPro" id="IPR011047">
    <property type="entry name" value="Quinoprotein_ADH-like_sf"/>
</dbReference>
<dbReference type="RefSeq" id="WP_081369006.1">
    <property type="nucleotide sequence ID" value="NZ_CP018191.1"/>
</dbReference>
<evidence type="ECO:0000313" key="2">
    <source>
        <dbReference type="EMBL" id="APH55621.1"/>
    </source>
</evidence>
<dbReference type="AlphaFoldDB" id="A0AAC9K8E3"/>
<feature type="domain" description="Pyrrolo-quinoline quinone repeat" evidence="1">
    <location>
        <begin position="139"/>
        <end position="376"/>
    </location>
</feature>
<sequence length="457" mass="48551">MTFRIRPARPSARNKAAAGKRSAMALLALSAVSLGGCSMLDSWFAADKPPLPGRRETVLPLSDVLPVASSPPAIAFPSDAPLQNWSQPGANPTHHVDNVAIKGMKEVWTAQVGDGSGYRQKITSTPIVKYNLVYTIDSNALVRAFDVKTGAMAWEFVTQQEDDRSTNIGGGLTSDDTGTLYAVTGRGDLIALDAAKGRQKWRVKIGVPSRSSPTYAEGKLFLTTLEQQIVAFDASNGKKLWSHQASEADTSLLGDPAPAYADGLVIAGFGSGDVIGLRAATGSVVWTDSIASASGRTSLSDLSAVTGLPVIDGNQVYVIGLGGQFVSLDLRTGRRLWERPAGGGQTPWLAGDWLFTTLTSQQVIAISRNDGVVAWETQLPRWSKANNRGERAQWFGPIMAGYRLVLVSNYGKMITLNPVSGKISSVRDLSDAAAVPPIVAQGTVFVITADGLLHAYR</sequence>
<protein>
    <submittedName>
        <fullName evidence="2">PQQ enzyme repeat family protein</fullName>
    </submittedName>
</protein>
<dbReference type="InterPro" id="IPR002372">
    <property type="entry name" value="PQQ_rpt_dom"/>
</dbReference>
<name>A0AAC9K8E3_9PROT</name>
<dbReference type="PANTHER" id="PTHR34512:SF30">
    <property type="entry name" value="OUTER MEMBRANE PROTEIN ASSEMBLY FACTOR BAMB"/>
    <property type="match status" value="1"/>
</dbReference>
<dbReference type="SMART" id="SM00564">
    <property type="entry name" value="PQQ"/>
    <property type="match status" value="6"/>
</dbReference>
<proteinExistence type="predicted"/>
<evidence type="ECO:0000259" key="1">
    <source>
        <dbReference type="Pfam" id="PF13360"/>
    </source>
</evidence>
<dbReference type="InterPro" id="IPR015943">
    <property type="entry name" value="WD40/YVTN_repeat-like_dom_sf"/>
</dbReference>